<gene>
    <name evidence="2" type="ORF">LXM24_03515</name>
</gene>
<dbReference type="AlphaFoldDB" id="A0A9X1T7J4"/>
<dbReference type="RefSeq" id="WP_234611619.1">
    <property type="nucleotide sequence ID" value="NZ_CP098806.1"/>
</dbReference>
<proteinExistence type="predicted"/>
<dbReference type="Proteomes" id="UP001139700">
    <property type="component" value="Unassembled WGS sequence"/>
</dbReference>
<protein>
    <submittedName>
        <fullName evidence="2">Uncharacterized protein</fullName>
    </submittedName>
</protein>
<organism evidence="2 3">
    <name type="scientific">Dyadobacter fanqingshengii</name>
    <dbReference type="NCBI Taxonomy" id="2906443"/>
    <lineage>
        <taxon>Bacteria</taxon>
        <taxon>Pseudomonadati</taxon>
        <taxon>Bacteroidota</taxon>
        <taxon>Cytophagia</taxon>
        <taxon>Cytophagales</taxon>
        <taxon>Spirosomataceae</taxon>
        <taxon>Dyadobacter</taxon>
    </lineage>
</organism>
<accession>A0A9X1T7J4</accession>
<keyword evidence="3" id="KW-1185">Reference proteome</keyword>
<name>A0A9X1T7J4_9BACT</name>
<keyword evidence="1" id="KW-0732">Signal</keyword>
<evidence type="ECO:0000256" key="1">
    <source>
        <dbReference type="SAM" id="SignalP"/>
    </source>
</evidence>
<sequence>MTKRTFVLFFSLVHFLALSLSAKQPATLCKLDYGTGFSPYSVETSVESADVVIVDDTIDPNRTIVKADGCKWRENLSKLLRHRHSSYRFASFETVVFSNYYFLRKPKFIRESLLAINFTERENIVLPGYYGFLHRLCPF</sequence>
<dbReference type="SUPFAM" id="SSF53271">
    <property type="entry name" value="PRTase-like"/>
    <property type="match status" value="1"/>
</dbReference>
<comment type="caution">
    <text evidence="2">The sequence shown here is derived from an EMBL/GenBank/DDBJ whole genome shotgun (WGS) entry which is preliminary data.</text>
</comment>
<dbReference type="InterPro" id="IPR029057">
    <property type="entry name" value="PRTase-like"/>
</dbReference>
<dbReference type="EMBL" id="JAJTTA010000002">
    <property type="protein sequence ID" value="MCF0039140.1"/>
    <property type="molecule type" value="Genomic_DNA"/>
</dbReference>
<feature type="signal peptide" evidence="1">
    <location>
        <begin position="1"/>
        <end position="22"/>
    </location>
</feature>
<evidence type="ECO:0000313" key="2">
    <source>
        <dbReference type="EMBL" id="MCF0039140.1"/>
    </source>
</evidence>
<evidence type="ECO:0000313" key="3">
    <source>
        <dbReference type="Proteomes" id="UP001139700"/>
    </source>
</evidence>
<feature type="chain" id="PRO_5040823388" evidence="1">
    <location>
        <begin position="23"/>
        <end position="139"/>
    </location>
</feature>
<reference evidence="2" key="1">
    <citation type="submission" date="2021-12" db="EMBL/GenBank/DDBJ databases">
        <title>Novel species in genus Dyadobacter.</title>
        <authorList>
            <person name="Ma C."/>
        </authorList>
    </citation>
    <scope>NUCLEOTIDE SEQUENCE</scope>
    <source>
        <strain evidence="2">CY399</strain>
    </source>
</reference>